<sequence>MIPLKILVTVMFVGGAGAIYLSLSGKGGHFPVIPLILGIVAVCCGGLLAALIIRNPRRGSQV</sequence>
<dbReference type="EMBL" id="CP163431">
    <property type="protein sequence ID" value="XDP99855.1"/>
    <property type="molecule type" value="Genomic_DNA"/>
</dbReference>
<keyword evidence="1" id="KW-0812">Transmembrane</keyword>
<gene>
    <name evidence="2" type="ORF">AB5J58_06540</name>
</gene>
<accession>A0AB39M4B0</accession>
<keyword evidence="1" id="KW-0472">Membrane</keyword>
<dbReference type="RefSeq" id="WP_369186827.1">
    <property type="nucleotide sequence ID" value="NZ_CP163431.1"/>
</dbReference>
<name>A0AB39M4B0_9ACTN</name>
<feature type="transmembrane region" description="Helical" evidence="1">
    <location>
        <begin position="7"/>
        <end position="23"/>
    </location>
</feature>
<keyword evidence="1" id="KW-1133">Transmembrane helix</keyword>
<evidence type="ECO:0000313" key="2">
    <source>
        <dbReference type="EMBL" id="XDP99855.1"/>
    </source>
</evidence>
<feature type="transmembrane region" description="Helical" evidence="1">
    <location>
        <begin position="29"/>
        <end position="53"/>
    </location>
</feature>
<protein>
    <submittedName>
        <fullName evidence="2">Uncharacterized protein</fullName>
    </submittedName>
</protein>
<organism evidence="2">
    <name type="scientific">Streptomyces sp. R08</name>
    <dbReference type="NCBI Taxonomy" id="3238624"/>
    <lineage>
        <taxon>Bacteria</taxon>
        <taxon>Bacillati</taxon>
        <taxon>Actinomycetota</taxon>
        <taxon>Actinomycetes</taxon>
        <taxon>Kitasatosporales</taxon>
        <taxon>Streptomycetaceae</taxon>
        <taxon>Streptomyces</taxon>
    </lineage>
</organism>
<reference evidence="2" key="1">
    <citation type="submission" date="2024-07" db="EMBL/GenBank/DDBJ databases">
        <authorList>
            <person name="Yu S.T."/>
        </authorList>
    </citation>
    <scope>NUCLEOTIDE SEQUENCE</scope>
    <source>
        <strain evidence="2">R08</strain>
    </source>
</reference>
<evidence type="ECO:0000256" key="1">
    <source>
        <dbReference type="SAM" id="Phobius"/>
    </source>
</evidence>
<proteinExistence type="predicted"/>
<dbReference type="AlphaFoldDB" id="A0AB39M4B0"/>